<name>C0E8D0_9FIRM</name>
<dbReference type="InterPro" id="IPR000979">
    <property type="entry name" value="Phosphodiesterase_MJ0936/Vps29"/>
</dbReference>
<dbReference type="PANTHER" id="PTHR11124">
    <property type="entry name" value="VACUOLAR SORTING PROTEIN VPS29"/>
    <property type="match status" value="1"/>
</dbReference>
<accession>C0E8D0</accession>
<gene>
    <name evidence="4" type="ORF">CLOSTMETH_00033</name>
</gene>
<dbReference type="HOGENOM" id="CLU_063749_2_0_9"/>
<dbReference type="GO" id="GO:0016787">
    <property type="term" value="F:hydrolase activity"/>
    <property type="evidence" value="ECO:0007669"/>
    <property type="project" value="UniProtKB-UniRule"/>
</dbReference>
<dbReference type="Pfam" id="PF12850">
    <property type="entry name" value="Metallophos_2"/>
    <property type="match status" value="1"/>
</dbReference>
<keyword evidence="2" id="KW-0479">Metal-binding</keyword>
<dbReference type="STRING" id="537013.CLOSTMETH_00033"/>
<reference evidence="4 5" key="1">
    <citation type="submission" date="2009-01" db="EMBL/GenBank/DDBJ databases">
        <authorList>
            <person name="Fulton L."/>
            <person name="Clifton S."/>
            <person name="Fulton B."/>
            <person name="Xu J."/>
            <person name="Minx P."/>
            <person name="Pepin K.H."/>
            <person name="Johnson M."/>
            <person name="Bhonagiri V."/>
            <person name="Nash W.E."/>
            <person name="Mardis E.R."/>
            <person name="Wilson R.K."/>
        </authorList>
    </citation>
    <scope>NUCLEOTIDE SEQUENCE [LARGE SCALE GENOMIC DNA]</scope>
    <source>
        <strain evidence="4 5">DSM 5476</strain>
    </source>
</reference>
<feature type="domain" description="Calcineurin-like phosphoesterase" evidence="3">
    <location>
        <begin position="1"/>
        <end position="148"/>
    </location>
</feature>
<evidence type="ECO:0000256" key="1">
    <source>
        <dbReference type="ARBA" id="ARBA00008950"/>
    </source>
</evidence>
<dbReference type="EMBL" id="ACEC01000002">
    <property type="protein sequence ID" value="EEG32295.1"/>
    <property type="molecule type" value="Genomic_DNA"/>
</dbReference>
<dbReference type="EC" id="3.1.4.-" evidence="2"/>
<keyword evidence="5" id="KW-1185">Reference proteome</keyword>
<keyword evidence="4" id="KW-0378">Hydrolase</keyword>
<dbReference type="eggNOG" id="COG0622">
    <property type="taxonomic scope" value="Bacteria"/>
</dbReference>
<dbReference type="InterPro" id="IPR024654">
    <property type="entry name" value="Calcineurin-like_PHP_lpxH"/>
</dbReference>
<comment type="similarity">
    <text evidence="1 2">Belongs to the metallophosphoesterase superfamily. YfcE family.</text>
</comment>
<evidence type="ECO:0000259" key="3">
    <source>
        <dbReference type="Pfam" id="PF12850"/>
    </source>
</evidence>
<dbReference type="NCBIfam" id="TIGR00040">
    <property type="entry name" value="yfcE"/>
    <property type="match status" value="1"/>
</dbReference>
<sequence length="164" mass="18122">MRIVVVSDTHGDFFRLKAIVDKHLKDAGLLIHLGDGNRELEDIQTLYPQLRCLGVRGNCDQNSDAPCTLLTEAGGKTILATHGHLYGVKGGLDRLKQAARQNHAHIVLYGHTHQNFTGYEEGLHIMNPGSLSKPRNHMPSYGIIDITEGGILTNVVEVKRFVLH</sequence>
<organism evidence="4 5">
    <name type="scientific">[Clostridium] methylpentosum DSM 5476</name>
    <dbReference type="NCBI Taxonomy" id="537013"/>
    <lineage>
        <taxon>Bacteria</taxon>
        <taxon>Bacillati</taxon>
        <taxon>Bacillota</taxon>
        <taxon>Clostridia</taxon>
        <taxon>Eubacteriales</taxon>
        <taxon>Oscillospiraceae</taxon>
        <taxon>Oscillospiraceae incertae sedis</taxon>
    </lineage>
</organism>
<dbReference type="Gene3D" id="3.60.21.10">
    <property type="match status" value="1"/>
</dbReference>
<dbReference type="Proteomes" id="UP000003340">
    <property type="component" value="Unassembled WGS sequence"/>
</dbReference>
<proteinExistence type="inferred from homology"/>
<dbReference type="AlphaFoldDB" id="C0E8D0"/>
<comment type="cofactor">
    <cofactor evidence="2">
        <name>a divalent metal cation</name>
        <dbReference type="ChEBI" id="CHEBI:60240"/>
    </cofactor>
</comment>
<dbReference type="SUPFAM" id="SSF56300">
    <property type="entry name" value="Metallo-dependent phosphatases"/>
    <property type="match status" value="1"/>
</dbReference>
<protein>
    <recommendedName>
        <fullName evidence="2">Phosphoesterase</fullName>
        <ecNumber evidence="2">3.1.4.-</ecNumber>
    </recommendedName>
</protein>
<comment type="caution">
    <text evidence="4">The sequence shown here is derived from an EMBL/GenBank/DDBJ whole genome shotgun (WGS) entry which is preliminary data.</text>
</comment>
<evidence type="ECO:0000256" key="2">
    <source>
        <dbReference type="RuleBase" id="RU362039"/>
    </source>
</evidence>
<dbReference type="InterPro" id="IPR029052">
    <property type="entry name" value="Metallo-depent_PP-like"/>
</dbReference>
<evidence type="ECO:0000313" key="4">
    <source>
        <dbReference type="EMBL" id="EEG32295.1"/>
    </source>
</evidence>
<reference evidence="4 5" key="2">
    <citation type="submission" date="2009-02" db="EMBL/GenBank/DDBJ databases">
        <title>Draft genome sequence of Clostridium methylpentosum (DSM 5476).</title>
        <authorList>
            <person name="Sudarsanam P."/>
            <person name="Ley R."/>
            <person name="Guruge J."/>
            <person name="Turnbaugh P.J."/>
            <person name="Mahowald M."/>
            <person name="Liep D."/>
            <person name="Gordon J."/>
        </authorList>
    </citation>
    <scope>NUCLEOTIDE SEQUENCE [LARGE SCALE GENOMIC DNA]</scope>
    <source>
        <strain evidence="4 5">DSM 5476</strain>
    </source>
</reference>
<evidence type="ECO:0000313" key="5">
    <source>
        <dbReference type="Proteomes" id="UP000003340"/>
    </source>
</evidence>
<dbReference type="GO" id="GO:0046872">
    <property type="term" value="F:metal ion binding"/>
    <property type="evidence" value="ECO:0007669"/>
    <property type="project" value="UniProtKB-KW"/>
</dbReference>